<protein>
    <submittedName>
        <fullName evidence="1">Uncharacterized protein</fullName>
    </submittedName>
</protein>
<name>A0AAE1QCV6_9EUCA</name>
<evidence type="ECO:0000313" key="2">
    <source>
        <dbReference type="Proteomes" id="UP001292094"/>
    </source>
</evidence>
<dbReference type="Proteomes" id="UP001292094">
    <property type="component" value="Unassembled WGS sequence"/>
</dbReference>
<organism evidence="1 2">
    <name type="scientific">Petrolisthes manimaculis</name>
    <dbReference type="NCBI Taxonomy" id="1843537"/>
    <lineage>
        <taxon>Eukaryota</taxon>
        <taxon>Metazoa</taxon>
        <taxon>Ecdysozoa</taxon>
        <taxon>Arthropoda</taxon>
        <taxon>Crustacea</taxon>
        <taxon>Multicrustacea</taxon>
        <taxon>Malacostraca</taxon>
        <taxon>Eumalacostraca</taxon>
        <taxon>Eucarida</taxon>
        <taxon>Decapoda</taxon>
        <taxon>Pleocyemata</taxon>
        <taxon>Anomura</taxon>
        <taxon>Galatheoidea</taxon>
        <taxon>Porcellanidae</taxon>
        <taxon>Petrolisthes</taxon>
    </lineage>
</organism>
<proteinExistence type="predicted"/>
<dbReference type="AlphaFoldDB" id="A0AAE1QCV6"/>
<dbReference type="EMBL" id="JAWZYT010000355">
    <property type="protein sequence ID" value="KAK4324504.1"/>
    <property type="molecule type" value="Genomic_DNA"/>
</dbReference>
<reference evidence="1" key="1">
    <citation type="submission" date="2023-11" db="EMBL/GenBank/DDBJ databases">
        <title>Genome assemblies of two species of porcelain crab, Petrolisthes cinctipes and Petrolisthes manimaculis (Anomura: Porcellanidae).</title>
        <authorList>
            <person name="Angst P."/>
        </authorList>
    </citation>
    <scope>NUCLEOTIDE SEQUENCE</scope>
    <source>
        <strain evidence="1">PB745_02</strain>
        <tissue evidence="1">Gill</tissue>
    </source>
</reference>
<comment type="caution">
    <text evidence="1">The sequence shown here is derived from an EMBL/GenBank/DDBJ whole genome shotgun (WGS) entry which is preliminary data.</text>
</comment>
<accession>A0AAE1QCV6</accession>
<evidence type="ECO:0000313" key="1">
    <source>
        <dbReference type="EMBL" id="KAK4324504.1"/>
    </source>
</evidence>
<keyword evidence="2" id="KW-1185">Reference proteome</keyword>
<sequence>MAIIHCWEILTSSIAGPIYYILSCKCHTKLRVTGTYINLHLLLVALLSPKNYHKDYPMFPASSSQWIGRTPSSLSTFLYNLYLSIHGHWCK</sequence>
<gene>
    <name evidence="1" type="ORF">Pmani_004851</name>
</gene>